<gene>
    <name evidence="9" type="primary">LOC112543089</name>
</gene>
<comment type="caution">
    <text evidence="5">Lacks conserved residue(s) required for the propagation of feature annotation.</text>
</comment>
<dbReference type="OrthoDB" id="10051774at2759"/>
<evidence type="ECO:0000259" key="7">
    <source>
        <dbReference type="PROSITE" id="PS50923"/>
    </source>
</evidence>
<evidence type="ECO:0000256" key="2">
    <source>
        <dbReference type="ARBA" id="ARBA00022659"/>
    </source>
</evidence>
<feature type="non-terminal residue" evidence="9">
    <location>
        <position position="198"/>
    </location>
</feature>
<dbReference type="KEGG" id="pbi:112543089"/>
<dbReference type="SUPFAM" id="SSF57535">
    <property type="entry name" value="Complement control module/SCR domain"/>
    <property type="match status" value="3"/>
</dbReference>
<dbReference type="PANTHER" id="PTHR45785">
    <property type="entry name" value="COMPLEMENT FACTOR H-RELATED"/>
    <property type="match status" value="1"/>
</dbReference>
<evidence type="ECO:0000256" key="4">
    <source>
        <dbReference type="ARBA" id="ARBA00023157"/>
    </source>
</evidence>
<feature type="domain" description="Sushi" evidence="7">
    <location>
        <begin position="143"/>
        <end position="198"/>
    </location>
</feature>
<evidence type="ECO:0000313" key="9">
    <source>
        <dbReference type="RefSeq" id="XP_025033013.1"/>
    </source>
</evidence>
<dbReference type="AlphaFoldDB" id="A0A9F5J9R5"/>
<dbReference type="InterPro" id="IPR000436">
    <property type="entry name" value="Sushi_SCR_CCP_dom"/>
</dbReference>
<feature type="domain" description="Sushi" evidence="7">
    <location>
        <begin position="23"/>
        <end position="82"/>
    </location>
</feature>
<dbReference type="Proteomes" id="UP000695026">
    <property type="component" value="Unplaced"/>
</dbReference>
<name>A0A9F5J9R5_PYTBI</name>
<keyword evidence="3 6" id="KW-0732">Signal</keyword>
<dbReference type="RefSeq" id="XP_025033013.1">
    <property type="nucleotide sequence ID" value="XM_025177245.1"/>
</dbReference>
<dbReference type="PANTHER" id="PTHR45785:SF2">
    <property type="entry name" value="COMPLEMENT FACTOR H-RELATED"/>
    <property type="match status" value="1"/>
</dbReference>
<dbReference type="InterPro" id="IPR035976">
    <property type="entry name" value="Sushi/SCR/CCP_sf"/>
</dbReference>
<dbReference type="PROSITE" id="PS50923">
    <property type="entry name" value="SUSHI"/>
    <property type="match status" value="3"/>
</dbReference>
<feature type="domain" description="Sushi" evidence="7">
    <location>
        <begin position="83"/>
        <end position="142"/>
    </location>
</feature>
<keyword evidence="2 5" id="KW-0768">Sushi</keyword>
<reference evidence="9" key="1">
    <citation type="submission" date="2025-08" db="UniProtKB">
        <authorList>
            <consortium name="RefSeq"/>
        </authorList>
    </citation>
    <scope>IDENTIFICATION</scope>
    <source>
        <tissue evidence="9">Liver</tissue>
    </source>
</reference>
<keyword evidence="4" id="KW-1015">Disulfide bond</keyword>
<dbReference type="CDD" id="cd00033">
    <property type="entry name" value="CCP"/>
    <property type="match status" value="3"/>
</dbReference>
<dbReference type="Pfam" id="PF00084">
    <property type="entry name" value="Sushi"/>
    <property type="match status" value="3"/>
</dbReference>
<sequence length="198" mass="22278">MKGWLLLVAAFLLCPSCSSQNEITCSPPRISNGSFRPQRTTYQDGDLIRIQCDHGFNFEADNAEKVVECTRNGWSRSPKCVEITCNPPGIANGSFQPQRTIYQDGDLIQIQCDPGFNFEPHNAEKVVECTRNGWSRSPKCVEITCQADYIEHGTILSVKNIYKEADRIRFSCDEGYTHVDRSDALCTENGWGTKLQCI</sequence>
<feature type="chain" id="PRO_5039918871" evidence="6">
    <location>
        <begin position="20"/>
        <end position="198"/>
    </location>
</feature>
<dbReference type="InterPro" id="IPR051503">
    <property type="entry name" value="ComplSys_Reg/VirEntry_Med"/>
</dbReference>
<evidence type="ECO:0000256" key="6">
    <source>
        <dbReference type="SAM" id="SignalP"/>
    </source>
</evidence>
<dbReference type="Gene3D" id="2.10.70.10">
    <property type="entry name" value="Complement Module, domain 1"/>
    <property type="match status" value="3"/>
</dbReference>
<feature type="signal peptide" evidence="6">
    <location>
        <begin position="1"/>
        <end position="19"/>
    </location>
</feature>
<accession>A0A9F5J9R5</accession>
<organism evidence="8 9">
    <name type="scientific">Python bivittatus</name>
    <name type="common">Burmese python</name>
    <name type="synonym">Python molurus bivittatus</name>
    <dbReference type="NCBI Taxonomy" id="176946"/>
    <lineage>
        <taxon>Eukaryota</taxon>
        <taxon>Metazoa</taxon>
        <taxon>Chordata</taxon>
        <taxon>Craniata</taxon>
        <taxon>Vertebrata</taxon>
        <taxon>Euteleostomi</taxon>
        <taxon>Lepidosauria</taxon>
        <taxon>Squamata</taxon>
        <taxon>Bifurcata</taxon>
        <taxon>Unidentata</taxon>
        <taxon>Episquamata</taxon>
        <taxon>Toxicofera</taxon>
        <taxon>Serpentes</taxon>
        <taxon>Henophidia</taxon>
        <taxon>Pythonidae</taxon>
        <taxon>Python</taxon>
    </lineage>
</organism>
<dbReference type="OMA" id="RSPKCVE"/>
<keyword evidence="8" id="KW-1185">Reference proteome</keyword>
<protein>
    <submittedName>
        <fullName evidence="9">Complement factor H-like</fullName>
    </submittedName>
</protein>
<evidence type="ECO:0000256" key="1">
    <source>
        <dbReference type="ARBA" id="ARBA00004328"/>
    </source>
</evidence>
<dbReference type="GeneID" id="112543089"/>
<comment type="subcellular location">
    <subcellularLocation>
        <location evidence="1">Virion</location>
    </subcellularLocation>
</comment>
<dbReference type="SMART" id="SM00032">
    <property type="entry name" value="CCP"/>
    <property type="match status" value="3"/>
</dbReference>
<evidence type="ECO:0000256" key="5">
    <source>
        <dbReference type="PROSITE-ProRule" id="PRU00302"/>
    </source>
</evidence>
<evidence type="ECO:0000256" key="3">
    <source>
        <dbReference type="ARBA" id="ARBA00022729"/>
    </source>
</evidence>
<proteinExistence type="predicted"/>
<evidence type="ECO:0000313" key="8">
    <source>
        <dbReference type="Proteomes" id="UP000695026"/>
    </source>
</evidence>